<reference evidence="2" key="1">
    <citation type="submission" date="2021-03" db="EMBL/GenBank/DDBJ databases">
        <title>The complete genome sequence of Acetobacter sp. TBRC 12339.</title>
        <authorList>
            <person name="Charoenyingcharoen P."/>
            <person name="Yukphan P."/>
        </authorList>
    </citation>
    <scope>NUCLEOTIDE SEQUENCE</scope>
    <source>
        <strain evidence="2">TBRC 12339</strain>
    </source>
</reference>
<keyword evidence="1" id="KW-1133">Transmembrane helix</keyword>
<keyword evidence="1" id="KW-0812">Transmembrane</keyword>
<protein>
    <recommendedName>
        <fullName evidence="4">ABC transporter permease</fullName>
    </recommendedName>
</protein>
<sequence length="141" mass="14607">MIPLMGAVPPPYPLLASGLVMAAIGLGVACLVTALVIATRLSGAAYTLALLTVIPATAGAVLLPLGVRGPGVPVLQGMMLAPLLSLPLVLPLRSVQDNWTATARELGATSRPMRLRLLWWPLLKKPFLTSLVLALACGALQ</sequence>
<accession>A0A939HPE0</accession>
<evidence type="ECO:0008006" key="4">
    <source>
        <dbReference type="Google" id="ProtNLM"/>
    </source>
</evidence>
<feature type="transmembrane region" description="Helical" evidence="1">
    <location>
        <begin position="71"/>
        <end position="90"/>
    </location>
</feature>
<name>A0A939HPE0_9PROT</name>
<organism evidence="2 3">
    <name type="scientific">Acetobacter garciniae</name>
    <dbReference type="NCBI Taxonomy" id="2817435"/>
    <lineage>
        <taxon>Bacteria</taxon>
        <taxon>Pseudomonadati</taxon>
        <taxon>Pseudomonadota</taxon>
        <taxon>Alphaproteobacteria</taxon>
        <taxon>Acetobacterales</taxon>
        <taxon>Acetobacteraceae</taxon>
        <taxon>Acetobacter</taxon>
    </lineage>
</organism>
<keyword evidence="1" id="KW-0472">Membrane</keyword>
<feature type="transmembrane region" description="Helical" evidence="1">
    <location>
        <begin position="12"/>
        <end position="37"/>
    </location>
</feature>
<evidence type="ECO:0000313" key="2">
    <source>
        <dbReference type="EMBL" id="MBO1324844.1"/>
    </source>
</evidence>
<evidence type="ECO:0000313" key="3">
    <source>
        <dbReference type="Proteomes" id="UP000664073"/>
    </source>
</evidence>
<comment type="caution">
    <text evidence="2">The sequence shown here is derived from an EMBL/GenBank/DDBJ whole genome shotgun (WGS) entry which is preliminary data.</text>
</comment>
<gene>
    <name evidence="2" type="ORF">J2D77_06735</name>
</gene>
<keyword evidence="3" id="KW-1185">Reference proteome</keyword>
<feature type="transmembrane region" description="Helical" evidence="1">
    <location>
        <begin position="44"/>
        <end position="65"/>
    </location>
</feature>
<dbReference type="AlphaFoldDB" id="A0A939HPE0"/>
<dbReference type="EMBL" id="JAFVMH010000002">
    <property type="protein sequence ID" value="MBO1324844.1"/>
    <property type="molecule type" value="Genomic_DNA"/>
</dbReference>
<proteinExistence type="predicted"/>
<dbReference type="Proteomes" id="UP000664073">
    <property type="component" value="Unassembled WGS sequence"/>
</dbReference>
<dbReference type="RefSeq" id="WP_207845485.1">
    <property type="nucleotide sequence ID" value="NZ_JAFVMH010000002.1"/>
</dbReference>
<evidence type="ECO:0000256" key="1">
    <source>
        <dbReference type="SAM" id="Phobius"/>
    </source>
</evidence>